<evidence type="ECO:0000259" key="1">
    <source>
        <dbReference type="Pfam" id="PF06985"/>
    </source>
</evidence>
<feature type="domain" description="Heterokaryon incompatibility" evidence="1">
    <location>
        <begin position="1"/>
        <end position="88"/>
    </location>
</feature>
<dbReference type="AlphaFoldDB" id="A0A8H4VVB3"/>
<dbReference type="PANTHER" id="PTHR33112">
    <property type="entry name" value="DOMAIN PROTEIN, PUTATIVE-RELATED"/>
    <property type="match status" value="1"/>
</dbReference>
<dbReference type="OrthoDB" id="5125733at2759"/>
<dbReference type="Pfam" id="PF06985">
    <property type="entry name" value="HET"/>
    <property type="match status" value="1"/>
</dbReference>
<dbReference type="EMBL" id="JAAMPI010001801">
    <property type="protein sequence ID" value="KAF4624011.1"/>
    <property type="molecule type" value="Genomic_DNA"/>
</dbReference>
<comment type="caution">
    <text evidence="2">The sequence shown here is derived from an EMBL/GenBank/DDBJ whole genome shotgun (WGS) entry which is preliminary data.</text>
</comment>
<evidence type="ECO:0000313" key="2">
    <source>
        <dbReference type="EMBL" id="KAF4624011.1"/>
    </source>
</evidence>
<reference evidence="2 3" key="1">
    <citation type="submission" date="2020-03" db="EMBL/GenBank/DDBJ databases">
        <title>Draft Genome Sequence of Cudoniella acicularis.</title>
        <authorList>
            <person name="Buettner E."/>
            <person name="Kellner H."/>
        </authorList>
    </citation>
    <scope>NUCLEOTIDE SEQUENCE [LARGE SCALE GENOMIC DNA]</scope>
    <source>
        <strain evidence="2 3">DSM 108380</strain>
    </source>
</reference>
<dbReference type="PANTHER" id="PTHR33112:SF16">
    <property type="entry name" value="HETEROKARYON INCOMPATIBILITY DOMAIN-CONTAINING PROTEIN"/>
    <property type="match status" value="1"/>
</dbReference>
<proteinExistence type="predicted"/>
<accession>A0A8H4VVB3</accession>
<organism evidence="2 3">
    <name type="scientific">Cudoniella acicularis</name>
    <dbReference type="NCBI Taxonomy" id="354080"/>
    <lineage>
        <taxon>Eukaryota</taxon>
        <taxon>Fungi</taxon>
        <taxon>Dikarya</taxon>
        <taxon>Ascomycota</taxon>
        <taxon>Pezizomycotina</taxon>
        <taxon>Leotiomycetes</taxon>
        <taxon>Helotiales</taxon>
        <taxon>Tricladiaceae</taxon>
        <taxon>Cudoniella</taxon>
    </lineage>
</organism>
<dbReference type="InterPro" id="IPR010730">
    <property type="entry name" value="HET"/>
</dbReference>
<evidence type="ECO:0000313" key="3">
    <source>
        <dbReference type="Proteomes" id="UP000566819"/>
    </source>
</evidence>
<gene>
    <name evidence="2" type="ORF">G7Y89_g14165</name>
</gene>
<sequence length="342" mass="38963">MKDVFQNSYLTVAAADSLDPNSAILFPRSSADSPEVKVEWQDSITRQKVTAQLQVDKTGRDRATSIHYSHSESYLNGPLNQRAWTLQERLLPCRVLHYTSDELAWECQTMRGWEGTNSVKMIDESLALAAYSCRGLSYDDDKISGISEIADPIGQHVRDKLVHGLWMKDIAKGLLWTLSSHPQTRRTTLQAPSWSWAFVHGHIVDFLLNRGSTNHFPQIQNRMRVNYQYRIPSKNDTQIDTQRAEEGVLKITGLCRIATLEPIKNVEEGAIVKFEGDDGHMRPQVCLDTPFSIFDDQSENLIYPCVCLCIGIWTPYSIDNRNEEKWTTGMVMLDFASETTRF</sequence>
<keyword evidence="3" id="KW-1185">Reference proteome</keyword>
<name>A0A8H4VVB3_9HELO</name>
<dbReference type="Proteomes" id="UP000566819">
    <property type="component" value="Unassembled WGS sequence"/>
</dbReference>
<protein>
    <recommendedName>
        <fullName evidence="1">Heterokaryon incompatibility domain-containing protein</fullName>
    </recommendedName>
</protein>